<evidence type="ECO:0000256" key="1">
    <source>
        <dbReference type="ARBA" id="ARBA00023015"/>
    </source>
</evidence>
<evidence type="ECO:0000256" key="3">
    <source>
        <dbReference type="ARBA" id="ARBA00023163"/>
    </source>
</evidence>
<keyword evidence="3" id="KW-0804">Transcription</keyword>
<dbReference type="InterPro" id="IPR036271">
    <property type="entry name" value="Tet_transcr_reg_TetR-rel_C_sf"/>
</dbReference>
<name>A0ABY9GGQ2_9PSED</name>
<keyword evidence="2 4" id="KW-0238">DNA-binding</keyword>
<dbReference type="Pfam" id="PF00440">
    <property type="entry name" value="TetR_N"/>
    <property type="match status" value="1"/>
</dbReference>
<proteinExistence type="predicted"/>
<dbReference type="Pfam" id="PF16859">
    <property type="entry name" value="TetR_C_11"/>
    <property type="match status" value="1"/>
</dbReference>
<dbReference type="InterPro" id="IPR001647">
    <property type="entry name" value="HTH_TetR"/>
</dbReference>
<dbReference type="PROSITE" id="PS50977">
    <property type="entry name" value="HTH_TETR_2"/>
    <property type="match status" value="1"/>
</dbReference>
<organism evidence="6 7">
    <name type="scientific">Pseudomonas hefeiensis</name>
    <dbReference type="NCBI Taxonomy" id="2738125"/>
    <lineage>
        <taxon>Bacteria</taxon>
        <taxon>Pseudomonadati</taxon>
        <taxon>Pseudomonadota</taxon>
        <taxon>Gammaproteobacteria</taxon>
        <taxon>Pseudomonadales</taxon>
        <taxon>Pseudomonadaceae</taxon>
        <taxon>Pseudomonas</taxon>
    </lineage>
</organism>
<dbReference type="InterPro" id="IPR009057">
    <property type="entry name" value="Homeodomain-like_sf"/>
</dbReference>
<dbReference type="PANTHER" id="PTHR30055">
    <property type="entry name" value="HTH-TYPE TRANSCRIPTIONAL REGULATOR RUTR"/>
    <property type="match status" value="1"/>
</dbReference>
<keyword evidence="7" id="KW-1185">Reference proteome</keyword>
<evidence type="ECO:0000256" key="2">
    <source>
        <dbReference type="ARBA" id="ARBA00023125"/>
    </source>
</evidence>
<dbReference type="EMBL" id="CP117449">
    <property type="protein sequence ID" value="WLH14856.1"/>
    <property type="molecule type" value="Genomic_DNA"/>
</dbReference>
<dbReference type="PANTHER" id="PTHR30055:SF234">
    <property type="entry name" value="HTH-TYPE TRANSCRIPTIONAL REGULATOR BETI"/>
    <property type="match status" value="1"/>
</dbReference>
<evidence type="ECO:0000313" key="7">
    <source>
        <dbReference type="Proteomes" id="UP001230339"/>
    </source>
</evidence>
<evidence type="ECO:0000259" key="5">
    <source>
        <dbReference type="PROSITE" id="PS50977"/>
    </source>
</evidence>
<feature type="DNA-binding region" description="H-T-H motif" evidence="4">
    <location>
        <begin position="42"/>
        <end position="61"/>
    </location>
</feature>
<dbReference type="InterPro" id="IPR011075">
    <property type="entry name" value="TetR_C"/>
</dbReference>
<dbReference type="RefSeq" id="WP_305389569.1">
    <property type="nucleotide sequence ID" value="NZ_CP117426.1"/>
</dbReference>
<dbReference type="InterPro" id="IPR050109">
    <property type="entry name" value="HTH-type_TetR-like_transc_reg"/>
</dbReference>
<reference evidence="6 7" key="1">
    <citation type="submission" date="2023-02" db="EMBL/GenBank/DDBJ databases">
        <title>Evolution of Hrp T3SS in non-pathogenic Pseudomonas fluorescens.</title>
        <authorList>
            <person name="Liao K."/>
            <person name="Wei H."/>
            <person name="Gu Y."/>
        </authorList>
    </citation>
    <scope>NUCLEOTIDE SEQUENCE [LARGE SCALE GENOMIC DNA]</scope>
    <source>
        <strain evidence="6 7">FP205</strain>
    </source>
</reference>
<feature type="domain" description="HTH tetR-type" evidence="5">
    <location>
        <begin position="19"/>
        <end position="79"/>
    </location>
</feature>
<keyword evidence="1" id="KW-0805">Transcription regulation</keyword>
<evidence type="ECO:0000256" key="4">
    <source>
        <dbReference type="PROSITE-ProRule" id="PRU00335"/>
    </source>
</evidence>
<dbReference type="Gene3D" id="1.10.357.10">
    <property type="entry name" value="Tetracycline Repressor, domain 2"/>
    <property type="match status" value="1"/>
</dbReference>
<sequence>MTSPPRSASSRSRTRLTPEVRSEKILESALAEFSRQGFIATRIEDIARGAGLAKSGFYGHFRSKEEVFETLLTRLMVSGEVIAFAETDTVVDFVDRFIDFCYTHLLDTRRQAVLRLLLVEMHRIPALIQQWRREVADPLLNAQVEVLHAAVARGQLADGPILKNFRLAYAPVLYWVLANRPQAQDDAPTLGDLDTHRQIHRQMMLGLLCEPAATKGTTCSRSGSSS</sequence>
<accession>A0ABY9GGQ2</accession>
<protein>
    <submittedName>
        <fullName evidence="6">TetR/AcrR family transcriptional regulator</fullName>
    </submittedName>
</protein>
<dbReference type="Proteomes" id="UP001230339">
    <property type="component" value="Chromosome"/>
</dbReference>
<gene>
    <name evidence="6" type="ORF">PSH57_11415</name>
</gene>
<dbReference type="SUPFAM" id="SSF48498">
    <property type="entry name" value="Tetracyclin repressor-like, C-terminal domain"/>
    <property type="match status" value="1"/>
</dbReference>
<dbReference type="SUPFAM" id="SSF46689">
    <property type="entry name" value="Homeodomain-like"/>
    <property type="match status" value="1"/>
</dbReference>
<evidence type="ECO:0000313" key="6">
    <source>
        <dbReference type="EMBL" id="WLH14856.1"/>
    </source>
</evidence>
<dbReference type="PRINTS" id="PR00455">
    <property type="entry name" value="HTHTETR"/>
</dbReference>